<keyword evidence="2" id="KW-0472">Membrane</keyword>
<dbReference type="GO" id="GO:0001525">
    <property type="term" value="P:angiogenesis"/>
    <property type="evidence" value="ECO:0007669"/>
    <property type="project" value="TreeGrafter"/>
</dbReference>
<dbReference type="AlphaFoldDB" id="A0AAW0N3T9"/>
<feature type="domain" description="Tyrosine-protein phosphatase" evidence="4">
    <location>
        <begin position="1"/>
        <end position="175"/>
    </location>
</feature>
<evidence type="ECO:0000256" key="2">
    <source>
        <dbReference type="ARBA" id="ARBA00022989"/>
    </source>
</evidence>
<dbReference type="PRINTS" id="PR00700">
    <property type="entry name" value="PRTYPHPHTASE"/>
</dbReference>
<dbReference type="InterPro" id="IPR029021">
    <property type="entry name" value="Prot-tyrosine_phosphatase-like"/>
</dbReference>
<dbReference type="PROSITE" id="PS50056">
    <property type="entry name" value="TYR_PHOSPHATASE_2"/>
    <property type="match status" value="1"/>
</dbReference>
<dbReference type="PANTHER" id="PTHR46957:SF2">
    <property type="entry name" value="RECEPTOR-TYPE TYROSINE-PROTEIN PHOSPHATASE BETA"/>
    <property type="match status" value="1"/>
</dbReference>
<dbReference type="Proteomes" id="UP001460270">
    <property type="component" value="Unassembled WGS sequence"/>
</dbReference>
<dbReference type="InterPro" id="IPR050713">
    <property type="entry name" value="RTP_Phos/Ushers"/>
</dbReference>
<comment type="caution">
    <text evidence="6">The sequence shown here is derived from an EMBL/GenBank/DDBJ whole genome shotgun (WGS) entry which is preliminary data.</text>
</comment>
<accession>A0AAW0N3T9</accession>
<keyword evidence="2" id="KW-1133">Transmembrane helix</keyword>
<gene>
    <name evidence="6" type="ORF">WMY93_026942</name>
</gene>
<evidence type="ECO:0000256" key="1">
    <source>
        <dbReference type="ARBA" id="ARBA00022692"/>
    </source>
</evidence>
<dbReference type="FunFam" id="3.90.190.10:FF:000185">
    <property type="entry name" value="Predicted protein"/>
    <property type="match status" value="1"/>
</dbReference>
<evidence type="ECO:0000259" key="4">
    <source>
        <dbReference type="PROSITE" id="PS50055"/>
    </source>
</evidence>
<dbReference type="InterPro" id="IPR000387">
    <property type="entry name" value="Tyr_Pase_dom"/>
</dbReference>
<dbReference type="InterPro" id="IPR003595">
    <property type="entry name" value="Tyr_Pase_cat"/>
</dbReference>
<evidence type="ECO:0000259" key="5">
    <source>
        <dbReference type="PROSITE" id="PS50056"/>
    </source>
</evidence>
<dbReference type="PANTHER" id="PTHR46957">
    <property type="entry name" value="CYTOKINE RECEPTOR"/>
    <property type="match status" value="1"/>
</dbReference>
<organism evidence="6 7">
    <name type="scientific">Mugilogobius chulae</name>
    <name type="common">yellowstripe goby</name>
    <dbReference type="NCBI Taxonomy" id="88201"/>
    <lineage>
        <taxon>Eukaryota</taxon>
        <taxon>Metazoa</taxon>
        <taxon>Chordata</taxon>
        <taxon>Craniata</taxon>
        <taxon>Vertebrata</taxon>
        <taxon>Euteleostomi</taxon>
        <taxon>Actinopterygii</taxon>
        <taxon>Neopterygii</taxon>
        <taxon>Teleostei</taxon>
        <taxon>Neoteleostei</taxon>
        <taxon>Acanthomorphata</taxon>
        <taxon>Gobiaria</taxon>
        <taxon>Gobiiformes</taxon>
        <taxon>Gobioidei</taxon>
        <taxon>Gobiidae</taxon>
        <taxon>Gobionellinae</taxon>
        <taxon>Mugilogobius</taxon>
    </lineage>
</organism>
<evidence type="ECO:0000313" key="7">
    <source>
        <dbReference type="Proteomes" id="UP001460270"/>
    </source>
</evidence>
<dbReference type="PROSITE" id="PS00383">
    <property type="entry name" value="TYR_PHOSPHATASE_1"/>
    <property type="match status" value="1"/>
</dbReference>
<dbReference type="Pfam" id="PF00102">
    <property type="entry name" value="Y_phosphatase"/>
    <property type="match status" value="1"/>
</dbReference>
<reference evidence="7" key="1">
    <citation type="submission" date="2024-04" db="EMBL/GenBank/DDBJ databases">
        <title>Salinicola lusitanus LLJ914,a marine bacterium isolated from the Okinawa Trough.</title>
        <authorList>
            <person name="Li J."/>
        </authorList>
    </citation>
    <scope>NUCLEOTIDE SEQUENCE [LARGE SCALE GENOMIC DNA]</scope>
</reference>
<name>A0AAW0N3T9_9GOBI</name>
<evidence type="ECO:0000256" key="3">
    <source>
        <dbReference type="ARBA" id="ARBA00023180"/>
    </source>
</evidence>
<dbReference type="SMART" id="SM00194">
    <property type="entry name" value="PTPc"/>
    <property type="match status" value="1"/>
</dbReference>
<dbReference type="Gene3D" id="3.90.190.10">
    <property type="entry name" value="Protein tyrosine phosphatase superfamily"/>
    <property type="match status" value="1"/>
</dbReference>
<dbReference type="EMBL" id="JBBPFD010000020">
    <property type="protein sequence ID" value="KAK7883819.1"/>
    <property type="molecule type" value="Genomic_DNA"/>
</dbReference>
<evidence type="ECO:0000313" key="6">
    <source>
        <dbReference type="EMBL" id="KAK7883819.1"/>
    </source>
</evidence>
<dbReference type="InterPro" id="IPR000242">
    <property type="entry name" value="PTP_cat"/>
</dbReference>
<dbReference type="GO" id="GO:0004725">
    <property type="term" value="F:protein tyrosine phosphatase activity"/>
    <property type="evidence" value="ECO:0007669"/>
    <property type="project" value="InterPro"/>
</dbReference>
<keyword evidence="3" id="KW-0325">Glycoprotein</keyword>
<protein>
    <submittedName>
        <fullName evidence="6">Uncharacterized protein</fullName>
    </submittedName>
</protein>
<proteinExistence type="predicted"/>
<dbReference type="InterPro" id="IPR016130">
    <property type="entry name" value="Tyr_Pase_AS"/>
</dbReference>
<dbReference type="GO" id="GO:0043235">
    <property type="term" value="C:receptor complex"/>
    <property type="evidence" value="ECO:0007669"/>
    <property type="project" value="TreeGrafter"/>
</dbReference>
<keyword evidence="1" id="KW-0812">Transmembrane</keyword>
<dbReference type="GO" id="GO:0045296">
    <property type="term" value="F:cadherin binding"/>
    <property type="evidence" value="ECO:0007669"/>
    <property type="project" value="TreeGrafter"/>
</dbReference>
<keyword evidence="7" id="KW-1185">Reference proteome</keyword>
<sequence length="221" mass="25520">MVWEQNVYNVVMVTQCVEKGRVKCDLYWPRDQEPLYYGDLIVQMISESVLPEWTIREFRICSEDQLGSSRTLRQFHYTVWPDHGVPETTQSLVQFVRTVRDYVNRSPGSGPTVVHCSAGVGRTGTFIVLDRVLQQLDSTDCVDVYGCVFDLRLHRAYMVQTEIQYSYLHRCLRDVLRARKLREQENVLCPSTRTFTTALTEKCFVPDVKDSLLSPPGNTLT</sequence>
<dbReference type="SMART" id="SM00404">
    <property type="entry name" value="PTPc_motif"/>
    <property type="match status" value="1"/>
</dbReference>
<dbReference type="PROSITE" id="PS50055">
    <property type="entry name" value="TYR_PHOSPHATASE_PTP"/>
    <property type="match status" value="1"/>
</dbReference>
<dbReference type="SUPFAM" id="SSF52799">
    <property type="entry name" value="(Phosphotyrosine protein) phosphatases II"/>
    <property type="match status" value="1"/>
</dbReference>
<feature type="domain" description="Tyrosine specific protein phosphatases" evidence="5">
    <location>
        <begin position="90"/>
        <end position="166"/>
    </location>
</feature>